<evidence type="ECO:0000259" key="1">
    <source>
        <dbReference type="Pfam" id="PF01434"/>
    </source>
</evidence>
<dbReference type="RefSeq" id="WP_146505079.1">
    <property type="nucleotide sequence ID" value="NZ_SJPG01000001.1"/>
</dbReference>
<dbReference type="GO" id="GO:0045037">
    <property type="term" value="P:protein import into chloroplast stroma"/>
    <property type="evidence" value="ECO:0007669"/>
    <property type="project" value="TreeGrafter"/>
</dbReference>
<keyword evidence="2" id="KW-0482">Metalloprotease</keyword>
<proteinExistence type="predicted"/>
<dbReference type="InterPro" id="IPR037219">
    <property type="entry name" value="Peptidase_M41-like"/>
</dbReference>
<dbReference type="GO" id="GO:0004176">
    <property type="term" value="F:ATP-dependent peptidase activity"/>
    <property type="evidence" value="ECO:0007669"/>
    <property type="project" value="InterPro"/>
</dbReference>
<protein>
    <submittedName>
        <fullName evidence="2">ATP-dependent zinc metalloprotease FtsH</fullName>
        <ecNumber evidence="2">3.4.24.-</ecNumber>
    </submittedName>
</protein>
<evidence type="ECO:0000313" key="3">
    <source>
        <dbReference type="Proteomes" id="UP000316095"/>
    </source>
</evidence>
<comment type="caution">
    <text evidence="2">The sequence shown here is derived from an EMBL/GenBank/DDBJ whole genome shotgun (WGS) entry which is preliminary data.</text>
</comment>
<dbReference type="GO" id="GO:0006508">
    <property type="term" value="P:proteolysis"/>
    <property type="evidence" value="ECO:0007669"/>
    <property type="project" value="UniProtKB-KW"/>
</dbReference>
<gene>
    <name evidence="2" type="primary">ftsH_1</name>
    <name evidence="2" type="ORF">Pan54_40680</name>
</gene>
<sequence length="180" mass="19791">MSKKNRGQIESTAETVTRSQAELKATAYHEAGHAVMAILLGRPVEKVTIAPGQLQSGISRLGACKIQKGRHKASKDPMEDEVLILLAGMVAESRVTGRYCQLGASQDLLLVESLLSVNRAKNERQLQRLAQRLIDKTDNLLNGAEPSKAIELIANELMEKETISGRAVRHFLDMAKQQCF</sequence>
<evidence type="ECO:0000313" key="2">
    <source>
        <dbReference type="EMBL" id="TWT63315.1"/>
    </source>
</evidence>
<dbReference type="Pfam" id="PF01434">
    <property type="entry name" value="Peptidase_M41"/>
    <property type="match status" value="1"/>
</dbReference>
<dbReference type="EC" id="3.4.24.-" evidence="2"/>
<reference evidence="2 3" key="1">
    <citation type="submission" date="2019-02" db="EMBL/GenBank/DDBJ databases">
        <title>Deep-cultivation of Planctomycetes and their phenomic and genomic characterization uncovers novel biology.</title>
        <authorList>
            <person name="Wiegand S."/>
            <person name="Jogler M."/>
            <person name="Boedeker C."/>
            <person name="Pinto D."/>
            <person name="Vollmers J."/>
            <person name="Rivas-Marin E."/>
            <person name="Kohn T."/>
            <person name="Peeters S.H."/>
            <person name="Heuer A."/>
            <person name="Rast P."/>
            <person name="Oberbeckmann S."/>
            <person name="Bunk B."/>
            <person name="Jeske O."/>
            <person name="Meyerdierks A."/>
            <person name="Storesund J.E."/>
            <person name="Kallscheuer N."/>
            <person name="Luecker S."/>
            <person name="Lage O.M."/>
            <person name="Pohl T."/>
            <person name="Merkel B.J."/>
            <person name="Hornburger P."/>
            <person name="Mueller R.-W."/>
            <person name="Bruemmer F."/>
            <person name="Labrenz M."/>
            <person name="Spormann A.M."/>
            <person name="Op Den Camp H."/>
            <person name="Overmann J."/>
            <person name="Amann R."/>
            <person name="Jetten M.S.M."/>
            <person name="Mascher T."/>
            <person name="Medema M.H."/>
            <person name="Devos D.P."/>
            <person name="Kaster A.-K."/>
            <person name="Ovreas L."/>
            <person name="Rohde M."/>
            <person name="Galperin M.Y."/>
            <person name="Jogler C."/>
        </authorList>
    </citation>
    <scope>NUCLEOTIDE SEQUENCE [LARGE SCALE GENOMIC DNA]</scope>
    <source>
        <strain evidence="2 3">Pan54</strain>
    </source>
</reference>
<dbReference type="AlphaFoldDB" id="A0A5C5XMI7"/>
<dbReference type="Gene3D" id="1.20.58.760">
    <property type="entry name" value="Peptidase M41"/>
    <property type="match status" value="1"/>
</dbReference>
<dbReference type="InterPro" id="IPR000642">
    <property type="entry name" value="Peptidase_M41"/>
</dbReference>
<dbReference type="PANTHER" id="PTHR23076">
    <property type="entry name" value="METALLOPROTEASE M41 FTSH"/>
    <property type="match status" value="1"/>
</dbReference>
<accession>A0A5C5XMI7</accession>
<feature type="domain" description="Peptidase M41" evidence="1">
    <location>
        <begin position="19"/>
        <end position="111"/>
    </location>
</feature>
<dbReference type="GO" id="GO:0004222">
    <property type="term" value="F:metalloendopeptidase activity"/>
    <property type="evidence" value="ECO:0007669"/>
    <property type="project" value="InterPro"/>
</dbReference>
<dbReference type="GO" id="GO:0005524">
    <property type="term" value="F:ATP binding"/>
    <property type="evidence" value="ECO:0007669"/>
    <property type="project" value="InterPro"/>
</dbReference>
<keyword evidence="2" id="KW-0378">Hydrolase</keyword>
<keyword evidence="2" id="KW-0645">Protease</keyword>
<dbReference type="OrthoDB" id="6064590at2"/>
<dbReference type="Proteomes" id="UP000316095">
    <property type="component" value="Unassembled WGS sequence"/>
</dbReference>
<dbReference type="SUPFAM" id="SSF140990">
    <property type="entry name" value="FtsH protease domain-like"/>
    <property type="match status" value="1"/>
</dbReference>
<keyword evidence="3" id="KW-1185">Reference proteome</keyword>
<dbReference type="PANTHER" id="PTHR23076:SF97">
    <property type="entry name" value="ATP-DEPENDENT ZINC METALLOPROTEASE YME1L1"/>
    <property type="match status" value="1"/>
</dbReference>
<organism evidence="2 3">
    <name type="scientific">Rubinisphaera italica</name>
    <dbReference type="NCBI Taxonomy" id="2527969"/>
    <lineage>
        <taxon>Bacteria</taxon>
        <taxon>Pseudomonadati</taxon>
        <taxon>Planctomycetota</taxon>
        <taxon>Planctomycetia</taxon>
        <taxon>Planctomycetales</taxon>
        <taxon>Planctomycetaceae</taxon>
        <taxon>Rubinisphaera</taxon>
    </lineage>
</organism>
<name>A0A5C5XMI7_9PLAN</name>
<dbReference type="EMBL" id="SJPG01000001">
    <property type="protein sequence ID" value="TWT63315.1"/>
    <property type="molecule type" value="Genomic_DNA"/>
</dbReference>